<sequence>MADGFINFFESFESKLNIVIPQTVKNILIINGYDNKRLVAELNETKISEIEDFVRNDLRNIVEKHDFEKYYGLFANKPHLFKFVVGHRQIILKLIEFAQEQITNESHFELKEKRKAMQKTRGKAVPSTSTCSSAIKLENVGEHSRHDSSGSRTRTESVSLTEENAAIWSTLKSWTKSKTTGALWDKLSKEFDNLIVAVTTDTYNELFCKITCFCGVKVKITKLSKGISSNKRWIYSNFHKHLKKHIEPSPEKNNAPKKLGKQMKNLPITSFLTEPVPKRSKINVIQNITIPSTIPSTSVSSPIKDFSLTNCYPTELNNIYLETENCTLKMGSLGEDLMEINQSDHKSSQPAEELKLGNSETSTVQNLMENNHSDHKSSQSAEDLKLSNSETSTVQNLMEINHSDYESTQPAEDLKPGNSETSDYLNNQALLKDSKWMKKKYQRFERNRRAREKHTSDQTFITDYFVLAEKVNQIISDNSGDANIFLEHVIQENNLSEEKSKSVKQKTYSFLQRLLELSLQNSKGPKNRNNYDEAIKKFSLYLYYTGGRLLYETIHANLQNSIPSISALNRYICRERSPVEEGFVDFEGLSRFLEENNLSKTVWISEDATRITGKIQYDSRTNKLIGFVLPLKDGVPQTNAYIATSYNAIQKYFQTGVKAMYVYVVLALPLGNNSPSYCLSLFGTDNKFTGQDVIKRWKHLKKLAKEYGITVVGFSSDGDTRLLKSMRQNCCLPLGDQDVQEWEWFRMDLKKVDECFLQDTVHILTKMRTRFLKPKIVLPVGKYFITVDHLYQLIKLEKKDKHMLTLSDLKSEDKMNFLSAKKICSDAVTTNLKSQIPDSNGTVAYLKLMNFILTSFLDNKLDLKARLHRIWYCVFFLRIWRSWIKASKKYTIKDNFLTSNCYLCIELNAHNLIKLILKCRDPSNTFTPGMFDLSNMNSQNCEQLFRAARSMTSTFSTVINFSVKDFMHRIDRIEAINSIKNNLKGQFVFPREEKKAIHNTVTLNESKFLELDIEETVIQALNDAIRDVKDIGIIFESDEWKYIDMPVYNLENIDLDINDLDEQEIEIDDGEVQIEDQNSFQNLNVDNFADFSLESDDKPEEEIDDLQLKDYSNKVFELTEDSPFVEVKLTNKKTKILKKSSLCWFFDEHSSRVSTDRLRRFFANRGKASKNIKNKISNKNSRKNSKTKTVKTKTYENATSSNDSDEPLYDDSTDTECFSNDSDSPENSSLKKKISLTIVLEKYYAVFYEQKWYIGRVIKERSTDTYTMKFLKYELNYFVWPKSEDVAIVSQQYIFYGPIDLIGSGPFQLKRNDFLKISKMYKTMKRPLFYD</sequence>
<feature type="region of interest" description="Disordered" evidence="1">
    <location>
        <begin position="404"/>
        <end position="423"/>
    </location>
</feature>
<dbReference type="EMBL" id="OV121137">
    <property type="protein sequence ID" value="CAH0558700.1"/>
    <property type="molecule type" value="Genomic_DNA"/>
</dbReference>
<evidence type="ECO:0000313" key="2">
    <source>
        <dbReference type="EMBL" id="CAH0558700.1"/>
    </source>
</evidence>
<dbReference type="Proteomes" id="UP001154078">
    <property type="component" value="Chromosome 6"/>
</dbReference>
<evidence type="ECO:0000313" key="3">
    <source>
        <dbReference type="Proteomes" id="UP001154078"/>
    </source>
</evidence>
<organism evidence="2 3">
    <name type="scientific">Brassicogethes aeneus</name>
    <name type="common">Rape pollen beetle</name>
    <name type="synonym">Meligethes aeneus</name>
    <dbReference type="NCBI Taxonomy" id="1431903"/>
    <lineage>
        <taxon>Eukaryota</taxon>
        <taxon>Metazoa</taxon>
        <taxon>Ecdysozoa</taxon>
        <taxon>Arthropoda</taxon>
        <taxon>Hexapoda</taxon>
        <taxon>Insecta</taxon>
        <taxon>Pterygota</taxon>
        <taxon>Neoptera</taxon>
        <taxon>Endopterygota</taxon>
        <taxon>Coleoptera</taxon>
        <taxon>Polyphaga</taxon>
        <taxon>Cucujiformia</taxon>
        <taxon>Nitidulidae</taxon>
        <taxon>Meligethinae</taxon>
        <taxon>Brassicogethes</taxon>
    </lineage>
</organism>
<dbReference type="OrthoDB" id="10064970at2759"/>
<feature type="compositionally biased region" description="Acidic residues" evidence="1">
    <location>
        <begin position="1203"/>
        <end position="1214"/>
    </location>
</feature>
<gene>
    <name evidence="2" type="ORF">MELIAE_LOCUS8973</name>
</gene>
<feature type="compositionally biased region" description="Basic residues" evidence="1">
    <location>
        <begin position="1180"/>
        <end position="1191"/>
    </location>
</feature>
<feature type="region of interest" description="Disordered" evidence="1">
    <location>
        <begin position="1177"/>
        <end position="1228"/>
    </location>
</feature>
<accession>A0A9P0BA84</accession>
<proteinExistence type="predicted"/>
<dbReference type="PANTHER" id="PTHR33173:SF2">
    <property type="entry name" value="MYND-TYPE DOMAIN-CONTAINING PROTEIN"/>
    <property type="match status" value="1"/>
</dbReference>
<dbReference type="PANTHER" id="PTHR33173">
    <property type="match status" value="1"/>
</dbReference>
<protein>
    <submittedName>
        <fullName evidence="2">Uncharacterized protein</fullName>
    </submittedName>
</protein>
<evidence type="ECO:0000256" key="1">
    <source>
        <dbReference type="SAM" id="MobiDB-lite"/>
    </source>
</evidence>
<reference evidence="2" key="1">
    <citation type="submission" date="2021-12" db="EMBL/GenBank/DDBJ databases">
        <authorList>
            <person name="King R."/>
        </authorList>
    </citation>
    <scope>NUCLEOTIDE SEQUENCE</scope>
</reference>
<name>A0A9P0BA84_BRAAE</name>
<keyword evidence="3" id="KW-1185">Reference proteome</keyword>
<feature type="compositionally biased region" description="Polar residues" evidence="1">
    <location>
        <begin position="1215"/>
        <end position="1228"/>
    </location>
</feature>